<proteinExistence type="predicted"/>
<dbReference type="Pfam" id="PF09361">
    <property type="entry name" value="Phasin_2"/>
    <property type="match status" value="1"/>
</dbReference>
<comment type="caution">
    <text evidence="2">The sequence shown here is derived from an EMBL/GenBank/DDBJ whole genome shotgun (WGS) entry which is preliminary data.</text>
</comment>
<keyword evidence="3" id="KW-1185">Reference proteome</keyword>
<sequence>MLQFDTFQKFSKDGMDAAMTSFGALSRGIQSAAVEAVDYAKRSFEQGSQTVEKLAGARTLDTAVEIQGEYLRAAYENFVAQATKMGELAAATAKEAYAPVETLVVKARAA</sequence>
<dbReference type="InterPro" id="IPR018968">
    <property type="entry name" value="Phasin"/>
</dbReference>
<dbReference type="EMBL" id="JABEPP010000002">
    <property type="protein sequence ID" value="NNM71932.1"/>
    <property type="molecule type" value="Genomic_DNA"/>
</dbReference>
<name>A0A849HXU7_9HYPH</name>
<evidence type="ECO:0000259" key="1">
    <source>
        <dbReference type="Pfam" id="PF09361"/>
    </source>
</evidence>
<evidence type="ECO:0000313" key="3">
    <source>
        <dbReference type="Proteomes" id="UP000564885"/>
    </source>
</evidence>
<dbReference type="RefSeq" id="WP_171217456.1">
    <property type="nucleotide sequence ID" value="NZ_JABEPP010000002.1"/>
</dbReference>
<evidence type="ECO:0000313" key="2">
    <source>
        <dbReference type="EMBL" id="NNM71932.1"/>
    </source>
</evidence>
<dbReference type="AlphaFoldDB" id="A0A849HXU7"/>
<dbReference type="Proteomes" id="UP000564885">
    <property type="component" value="Unassembled WGS sequence"/>
</dbReference>
<feature type="domain" description="Phasin" evidence="1">
    <location>
        <begin position="6"/>
        <end position="102"/>
    </location>
</feature>
<dbReference type="SUPFAM" id="SSF47857">
    <property type="entry name" value="Apolipophorin-III"/>
    <property type="match status" value="1"/>
</dbReference>
<protein>
    <submittedName>
        <fullName evidence="2">Phasin family protein</fullName>
    </submittedName>
</protein>
<organism evidence="2 3">
    <name type="scientific">Enterovirga aerilata</name>
    <dbReference type="NCBI Taxonomy" id="2730920"/>
    <lineage>
        <taxon>Bacteria</taxon>
        <taxon>Pseudomonadati</taxon>
        <taxon>Pseudomonadota</taxon>
        <taxon>Alphaproteobacteria</taxon>
        <taxon>Hyphomicrobiales</taxon>
        <taxon>Methylobacteriaceae</taxon>
        <taxon>Enterovirga</taxon>
    </lineage>
</organism>
<reference evidence="2 3" key="1">
    <citation type="submission" date="2020-04" db="EMBL/GenBank/DDBJ databases">
        <title>Enterovirga sp. isolate from soil.</title>
        <authorList>
            <person name="Chea S."/>
            <person name="Kim D.-U."/>
        </authorList>
    </citation>
    <scope>NUCLEOTIDE SEQUENCE [LARGE SCALE GENOMIC DNA]</scope>
    <source>
        <strain evidence="2 3">DB1703</strain>
    </source>
</reference>
<gene>
    <name evidence="2" type="ORF">HJG44_05920</name>
</gene>
<accession>A0A849HXU7</accession>